<evidence type="ECO:0008006" key="3">
    <source>
        <dbReference type="Google" id="ProtNLM"/>
    </source>
</evidence>
<keyword evidence="2" id="KW-1185">Reference proteome</keyword>
<reference evidence="1 2" key="1">
    <citation type="journal article" date="2005" name="Int. J. Syst. Evol. Microbiol.">
        <title>Halobacillus yeomjeoni sp. nov., isolated from a marine solar saltern in Korea.</title>
        <authorList>
            <person name="Yoon J.H."/>
            <person name="Kang S.J."/>
            <person name="Lee C.H."/>
            <person name="Oh H.W."/>
            <person name="Oh T.K."/>
        </authorList>
    </citation>
    <scope>NUCLEOTIDE SEQUENCE [LARGE SCALE GENOMIC DNA]</scope>
    <source>
        <strain evidence="1 2">KCTC 3957</strain>
    </source>
</reference>
<dbReference type="EMBL" id="JADZSC010000001">
    <property type="protein sequence ID" value="MBH0229471.1"/>
    <property type="molecule type" value="Genomic_DNA"/>
</dbReference>
<sequence length="188" mass="21112">MKRIAAGVLFLLFCLIGIQSKITPKRMRSNVHLTNGSFYPGTDIEIEPGDLLFTPIGKSESKYVGHVGIVNGNLKVVHSIPAGLALDEVPAYFQKFRSITIFSPVESDVGRNTASFLDALYGAYPRAAYRVMTPLGFDWHEQYCTKIVWQAYYYGSGINLGSYSPHARAIHPELLKDRRFLKIKVKRL</sequence>
<dbReference type="SUPFAM" id="SSF54001">
    <property type="entry name" value="Cysteine proteinases"/>
    <property type="match status" value="1"/>
</dbReference>
<dbReference type="AlphaFoldDB" id="A0A931MUK2"/>
<dbReference type="Proteomes" id="UP000614490">
    <property type="component" value="Unassembled WGS sequence"/>
</dbReference>
<evidence type="ECO:0000313" key="1">
    <source>
        <dbReference type="EMBL" id="MBH0229471.1"/>
    </source>
</evidence>
<dbReference type="RefSeq" id="WP_197316079.1">
    <property type="nucleotide sequence ID" value="NZ_JADZSC010000001.1"/>
</dbReference>
<accession>A0A931MUK2</accession>
<organism evidence="1 2">
    <name type="scientific">Halobacillus yeomjeoni</name>
    <dbReference type="NCBI Taxonomy" id="311194"/>
    <lineage>
        <taxon>Bacteria</taxon>
        <taxon>Bacillati</taxon>
        <taxon>Bacillota</taxon>
        <taxon>Bacilli</taxon>
        <taxon>Bacillales</taxon>
        <taxon>Bacillaceae</taxon>
        <taxon>Halobacillus</taxon>
    </lineage>
</organism>
<name>A0A931MUK2_9BACI</name>
<dbReference type="Gene3D" id="3.90.1720.10">
    <property type="entry name" value="endopeptidase domain like (from Nostoc punctiforme)"/>
    <property type="match status" value="1"/>
</dbReference>
<dbReference type="InterPro" id="IPR038765">
    <property type="entry name" value="Papain-like_cys_pep_sf"/>
</dbReference>
<gene>
    <name evidence="1" type="ORF">H0267_04505</name>
</gene>
<evidence type="ECO:0000313" key="2">
    <source>
        <dbReference type="Proteomes" id="UP000614490"/>
    </source>
</evidence>
<comment type="caution">
    <text evidence="1">The sequence shown here is derived from an EMBL/GenBank/DDBJ whole genome shotgun (WGS) entry which is preliminary data.</text>
</comment>
<protein>
    <recommendedName>
        <fullName evidence="3">Permuted papain-like amidase enzyme, YaeF/YiiX, C92 family</fullName>
    </recommendedName>
</protein>
<proteinExistence type="predicted"/>